<dbReference type="OrthoDB" id="9775877at2"/>
<dbReference type="InterPro" id="IPR007184">
    <property type="entry name" value="Mannoside_phosphorylase"/>
</dbReference>
<keyword evidence="1" id="KW-0328">Glycosyltransferase</keyword>
<evidence type="ECO:0000256" key="1">
    <source>
        <dbReference type="ARBA" id="ARBA00022676"/>
    </source>
</evidence>
<keyword evidence="5" id="KW-1185">Reference proteome</keyword>
<protein>
    <submittedName>
        <fullName evidence="4">Glycosidase</fullName>
    </submittedName>
</protein>
<dbReference type="InterPro" id="IPR023296">
    <property type="entry name" value="Glyco_hydro_beta-prop_sf"/>
</dbReference>
<evidence type="ECO:0000313" key="5">
    <source>
        <dbReference type="Proteomes" id="UP000321734"/>
    </source>
</evidence>
<gene>
    <name evidence="4" type="ORF">ES711_10200</name>
</gene>
<keyword evidence="2" id="KW-0808">Transferase</keyword>
<name>A0A5C7AMK1_9FLAO</name>
<evidence type="ECO:0000313" key="4">
    <source>
        <dbReference type="EMBL" id="TXE07795.1"/>
    </source>
</evidence>
<keyword evidence="4" id="KW-0326">Glycosidase</keyword>
<dbReference type="PANTHER" id="PTHR34106">
    <property type="entry name" value="GLYCOSIDASE"/>
    <property type="match status" value="1"/>
</dbReference>
<dbReference type="EMBL" id="VORX01000004">
    <property type="protein sequence ID" value="TXE07795.1"/>
    <property type="molecule type" value="Genomic_DNA"/>
</dbReference>
<dbReference type="Gene3D" id="2.115.10.20">
    <property type="entry name" value="Glycosyl hydrolase domain, family 43"/>
    <property type="match status" value="1"/>
</dbReference>
<proteinExistence type="inferred from homology"/>
<keyword evidence="4" id="KW-0378">Hydrolase</keyword>
<reference evidence="4 5" key="1">
    <citation type="submission" date="2019-08" db="EMBL/GenBank/DDBJ databases">
        <title>Genome sequence of Gelidibacter salicanalis IC162T.</title>
        <authorList>
            <person name="Bowman J.P."/>
        </authorList>
    </citation>
    <scope>NUCLEOTIDE SEQUENCE [LARGE SCALE GENOMIC DNA]</scope>
    <source>
        <strain evidence="4 5">IC162</strain>
    </source>
</reference>
<dbReference type="GO" id="GO:0016757">
    <property type="term" value="F:glycosyltransferase activity"/>
    <property type="evidence" value="ECO:0007669"/>
    <property type="project" value="UniProtKB-KW"/>
</dbReference>
<dbReference type="SUPFAM" id="SSF75005">
    <property type="entry name" value="Arabinanase/levansucrase/invertase"/>
    <property type="match status" value="1"/>
</dbReference>
<dbReference type="Proteomes" id="UP000321734">
    <property type="component" value="Unassembled WGS sequence"/>
</dbReference>
<evidence type="ECO:0000256" key="3">
    <source>
        <dbReference type="ARBA" id="ARBA00024356"/>
    </source>
</evidence>
<evidence type="ECO:0000256" key="2">
    <source>
        <dbReference type="ARBA" id="ARBA00022679"/>
    </source>
</evidence>
<dbReference type="AlphaFoldDB" id="A0A5C7AMK1"/>
<comment type="caution">
    <text evidence="4">The sequence shown here is derived from an EMBL/GenBank/DDBJ whole genome shotgun (WGS) entry which is preliminary data.</text>
</comment>
<accession>A0A5C7AMK1</accession>
<sequence>MVPFQLHRICTLMEPEAGNEFEVEGVLNPAVARGPDGELYIFPRLVAKHNYSRIGIAKVKFNQDGDPVGVERLGIVLEPETDYEKRPNGFGGCEDPRITYVSCIDYYIMTYTAYGPKGPRIAMARSKDLFNWERMGLVCFSAYKDVDFNGIDNKDASFFPTDLPSPHHHMSLAMLNRPLFPGTRPEEIVENDDFHKEDHHKESIWISYFNLKKGKETVLENAKFTSHHCLAHPEYPWENLKIGGGAPPILTKHGWLLVYHGVKKHEDCTKHQPAFYYSAGVMILSELHPQKVIYRSPEPVLIPNLPDEKIGIVGNVVFPTGTDRRDDIGQPNRIDVYYGMADNKIGVAKMLIPESLPNFSTSKSSDSKSSGVK</sequence>
<organism evidence="4 5">
    <name type="scientific">Gelidibacter salicanalis</name>
    <dbReference type="NCBI Taxonomy" id="291193"/>
    <lineage>
        <taxon>Bacteria</taxon>
        <taxon>Pseudomonadati</taxon>
        <taxon>Bacteroidota</taxon>
        <taxon>Flavobacteriia</taxon>
        <taxon>Flavobacteriales</taxon>
        <taxon>Flavobacteriaceae</taxon>
        <taxon>Gelidibacter</taxon>
    </lineage>
</organism>
<dbReference type="GO" id="GO:0016798">
    <property type="term" value="F:hydrolase activity, acting on glycosyl bonds"/>
    <property type="evidence" value="ECO:0007669"/>
    <property type="project" value="UniProtKB-KW"/>
</dbReference>
<dbReference type="Pfam" id="PF04041">
    <property type="entry name" value="Glyco_hydro_130"/>
    <property type="match status" value="1"/>
</dbReference>
<comment type="similarity">
    <text evidence="3">Belongs to the glycosyl hydrolase 130 family.</text>
</comment>
<dbReference type="PANTHER" id="PTHR34106:SF5">
    <property type="entry name" value="GLYCOSIDASE"/>
    <property type="match status" value="1"/>
</dbReference>